<reference evidence="3 4" key="1">
    <citation type="journal article" date="2018" name="Sci. Rep.">
        <title>Comparative analysis of the Pocillopora damicornis genome highlights role of immune system in coral evolution.</title>
        <authorList>
            <person name="Cunning R."/>
            <person name="Bay R.A."/>
            <person name="Gillette P."/>
            <person name="Baker A.C."/>
            <person name="Traylor-Knowles N."/>
        </authorList>
    </citation>
    <scope>NUCLEOTIDE SEQUENCE [LARGE SCALE GENOMIC DNA]</scope>
    <source>
        <strain evidence="3">RSMAS</strain>
        <tissue evidence="3">Whole animal</tissue>
    </source>
</reference>
<evidence type="ECO:0000259" key="2">
    <source>
        <dbReference type="PROSITE" id="PS50234"/>
    </source>
</evidence>
<feature type="domain" description="VWFA" evidence="2">
    <location>
        <begin position="4249"/>
        <end position="4419"/>
    </location>
</feature>
<sequence length="5133" mass="571034">MKNNYTSVSKFFVFHIGELTFIFILLCFISWKDEGTPSVRNKADVVFIMDSSGSIGPDDYNREKQFVKDLTNVFQVSPTEARISTIIYSDDPKLIFDFDTFNDKQSINTAIDDLEYLGNRTRIDKALAMAMEVFSKSRPAVPRIAFVLTDGKQTDDYDAKPLDIAVRPLHDLGVHVYVIGIGTYVDPEELRLLARRQEDVFTVNSFELLLQQTYRIVNRIDTYDAIPPLEITADIMFLVDSSSAIPRATYGDQLNFLQTIVNQFRISPRYVRASVISYGNTARLSIPFGTRTTNAAMNRSIDSLPYVGGQKRIDRALWLANQTFLQARRLVPKILLILTHGGQLADVGTNLRLPVKALRDQGVSIFAIAIGDGVDYSTLNYIVENDNLIVDKSYKSLEPYLPPAASYIRVKSDFSTPLSKDAAVVFLVDTSEEVETMDFKRQREFVISLAKAFEISEEGVRASVITYGKNSRPTVQFKDSSDVDKFINAMIRTSQIKGRRMIDQALIMAARMFRHHDEVAPRAVILFTSGPHAGTLDQLKSASKSVTDLGALIYVVAIGPSVANSQLEELVSSSDDIKRLPSFMDLQSEIHFVGRYVSLQQGPGFIADVVFLIDASSSVGIVNFRRQKDFVKAVAQALNFGEQATRASLVVYSSTTRQVTDFNSHRTLGRFNVAVDGAPYLRRGRRVDTALINAARLLSRARPGIPRVTVLITSGRRDSGTPIKDISRQLELVGAKSFVVTIGALPDLRDYLVLSKQEDILRLQSFVDLPRKQKSFSQHIISSFDVKEPTPTPTPSTPPDKISLNFIADVIFIMDSSSSVSSRDYSKEKEFVKYLATYLNVSPGNSRAALITYGNAASEVIEFDIKRLRADFESAVEKAPFVGRNRRIDRALEKASQMMANARPWVRKIVILLTSGKQSRESGSKTPGEAAIPLLDKGVYNYVVAIGQEPDISELRPVVQQPAQIFRMTSFDDLEPRKTTVGGIIVETSTGPLTDIIADIIFILDSSNDVTRDEYNKEKSFIKEFARYLNVAPGKSRAAVITYGQSSDVLFKYGGYDSLTIFDVVINRASYIGGTQRMDLALDDAGRLLSEAKRCIPRWVILLTAGRHPSDPRVKSLLEASKPVRDQSDKVYVVAIGNKPDPKELKDIVKDPKDIFSVGSFQSLKSQARVIATTVANRSDVDLCVIKTFQATIVFLVDTTSSIGTLDFRRQKEFVKSVAKSFNVCQDSSQAAIITYGSLTSQKRPTDIYKDLSAFEQAVDKSQYMGGLRRLHLAIDTAEQLLRTVSPSQKRIVVILTGGQPLIQDALSLKQSFKTLRNAGNGAFVVAIGNNYDKDEFLPAVDWPEDIFSVSSFDNLLPRACSISKAIAKRTDTDIPRDFMADVIFIMDSSVDVSRADYEKEKDFIESLAGYLRLSTGRTRAAVLTYGYTTTLVAEYDSYETLQTFNSAVDGASYIGGNGRLDYAFEYASRQLIDTSRQLVPKIVLLLTAGRLSPDQSLRLSAQPLHDYGFKVFVAKIGDKPDVNQLLPTVKDKAFVISVPSFDDLSRRALPVAQKLSKHTDPELPSDFPGADVLFMVDSSSDISSSNYEKQKDLVKNLMKTLDSFSSKSRISFITYGNRPRVVYDLDNNMNSEAQQREIDSVQPMGGRRRIDRALEEAVQMMQNSRPDVPKIILLVAAGKQIEQNGVQPLSSYGTALQRLGVDAFVLGIGKDIEHRDLGQVVRDAKNVFLVQMFQSLNSIDRQLAYEIVTRTVDGMIETDVIFVMDSSSEVSQSDYGYEKEAVKSMARSLKVPSGQSRASVITYGNFPSPVVKFDGYKSFPAFENLIDRAQRIGGRRRIDLALEDAGKLLREARPSVRQNVILLTSGRTHPLSRDLYVSAQRIFGNNADLLVIAVGRRPNFKELTAIVQKPKHVYNVSSFSDLRRKSNEITKIVSQMPDKPTIYNNFVADIVFLMDSSLTVEQKVYDRQKNFIKSMVRSLNLSTDKSRVAVVNYGGDSVEVVRFSSPQDVAAIENRVNNARRVGRKRDIAKALQFSASLLEKSRPDVSKVIIFLTSGSELYLTSPSQVLRDYGADRYVIAIGSDLDEEELTPIIDEPRDMFTMRTPPELTWKTEYIIDEIIKRTVTRTSVLPLDFDADVLFLVDSSSDVSQENYNREKNFVKSLAFILNLKPGKTRAAVVIYGNFARTVIRFTDFASLSSFFRRIDTLPFLRGRRRLDSALIEGGSVLDTARPSADKVAILLTAGRHTQEVGAPPLNQAVESIRSHNAKLFVVAIGQRVDETELRPLTREPIVVSGFNVLIRNSIRIAKDIKNITDQTDVPKSPGADIVFLVDSSSGVTEDNFTKEKAFVTSLAKQLNFGSDKTRVGIISYSDYATLAARFDVVKNEENLQRLLDGIRRLQRGRRIDRGLIRAAQLFGESRPNVRQVLVLLTSGRHTSNVENPFRDAVQRLKTKGVDRFVVAIGPNPDPELTAVVERREDVISLAAAEEKIPPGFKADIIFLIDSAFEVTTNNFNKQKEFIKDLSAFLNLSSRGSRVAIILYASSPSLKMALGTLETPESLSRGLDRLAPLTGTRRMDRALEFASLKFDNNRPQAVRKIVVLFASGKQAGGGKPLNEAVKRLQEINAETYVVAIGSQVSESELQPVVSRRNDIIRVPSFDKLASKVKPVADQIINGSRPIPPEFKSDILFIMDSSSPVSRDDFQTQKDVVKSIMKSFHVRRGQSRAAVITYGRYSEKLLRFNSYLSLNDIESVVDTATSIGGSPRIDEVLVDAADVLRDAIQSIPRIVIMFTTVRDLTDRHKKAVDKAAEVIHDTGARVYVIAFGKDVDDLSLKKLADSQEDIFKVPTIKDLNDSMAVEIFRRVELPKPVVPMDFTGDVIFLVDSSSEVSEEQFKKEKHFVASLAKTLNLRPAKTRGSAITYGRYALVGIEFNDHPNPAMFEQALQGLYPIGYERRMDKALQKSADMVKVARSYVPKIVVLLTAGRQSSPRNTLPQSVKPLKDHGTSVFVVGIGSRPDSQELHAIVEEPGDVLRVSQFNDFSPSRTRQIARHIVSRTDSTFFFLSNITTDERFFFFHSENRTLDVDADIVFLLDASSFVSRENFVKEKDFVKSMAKVLNVAPESSRAAVILIGTFPDTKVTFNEYRTLRDFNELVDKAQSFGGSRRIDRALEEASKVLVDRRRGVPHVVVLVTGGKQSQSGNNIPFENAVKPLDKIGAHTFVVAIGHDPDTLKNVLPVPSFNDLQSRVYKMARQIKTTSGKYFHYVGGFPCNLSKLLQNDFQKPKPANISADIIFLMDSSTSVDRGGFDKQKNFVKSLAKYFNVSPRNSRATVVAYGNTTRTVVKFSDYQSETNFNDMLDRQPWIGGDRRIDRALRTAESLMRQARSEVPKILILLTAGRQPRSPDVTPIGIAAQPLRNMGIKNIVVSVGSEIDRKDLLGMVQSSDDIFSVALFDDLRYEVQPVVKYAVNFFELPIFDIKAEVLFLLDASDQTGRENFEKQKTFIKLLARSLNVSPGKSTAALIAYSSTATINIPLGSYNTVQEFERNVDRTRFLGNSRKMYRALEEAAYLFQNATESDVERKVILITGGRQTSDEDEEPLEKFKKLLLDVGALPFIVAIGKDHDNQTLRAVVEDPGDIFRVPTFIELSSSVSSTAARVANRKDLSFVSLLAPPIIQDEYIIFLMDSSSTVQREQFQRQKNFIKSLAEYLQVGSSDKTKAAVINYGSVPSGIITFDDYTNIRGFKSGIDGIIPVRGSRRIDQALGEAAVILRGIDQSSKKILVLLTAGQQAKESDVTPLDVAIRPIRDMKSHMYVVALGNDPSTPELRPLVAKLEDMFRVPFNFMERIVPSIVDHIRKENPYPGPTHDVVFLMDTSDVSRSDFYQEILFVKSLARELSVTPSEFQKAVVSYGNKYSQVVRFDSYDSLRDFYTSIDASVYQAGARRMDRAFEAASMILSSRNPASKKTVVLLTGGSNSREADPNSLARSVQPLFKMEATVIVLAFGNRYDVQELLPTVKHPKDVRPVPQAYDLVRYVSEISKRIINGADAVSEPKTPKMDADILFIMDSSYEVNQEEYKSEKDFIKSLIRSLNVSLDTSRAALISYGDLGSLNSRFIGLKSLSDFDKLVDNATYVGGERRIDRALEKSTQILNEARAGSSKFVIFLTGGRQASSGKPLDEVVGPLRENGVKTYVITIGTKSDAQELRPLVASPEDLVSLLSFKELNSHISKIASHISEKAVCLRPDYILDVVFLMDTSTEVDDLSLDKEKAFVKLLAKCLNVSPGKSRASVITFGTTTSREIDFNSYESTQAFESLVDRISSIGGDRRIDKALEAAAEVVENSPPSVPKLVVLLTSGPQPANALSFSEAAIPLHSIGAMFYVVSIANDLDKKYYEALVDHPSQVSQASSFGSLNYVLPKVTQGVEQGASSRMHLNADVVFLMDASTAENTRYFQSQKDLIKSIARSIGSSPAKLRASLVIYSSSATVLASLNSYTNLQKFEVDVDRAPYLRGTRRMDFALAAAARQLSQSRPNAAKIVILITTGLQAQVVGMKPLDEASKPLREANANIFVIGIGKQPDLRELVPVTNNPVKIIPTPDRFSYDKMLISFLVEKESPLIYKADLIFLLDSSNDVSTKVFKEQKDFIKSIVGKFLIASNKTRVAVVSYSSRASSVITFSTFDNPLDLVRGIDSIRYVGGIRRMDAALKEANKLRETARSDVPIYVIFLTAGRQASTAVSTPLDRAAQPILDSTARMFVVGIGSRPEEMELFSMVERSRDVFRFPSEKMKEEVPLFVINMASQTGIHGLKHALTLAGETLQKSPQEIPKFVVVILEGQQYSSGSLLLRDAVKPLQALGVTIYVVGIGEKLNRQELYTMVQTSRYIIQVPRFTELLRQMEFIAYRIGKTKAMPINFISRYLVLIYKLQCHSRISSLEKSRNNTKTTITDPCHETLDVGFVIDASGSVGMDTFSREKNFVKLVSRRFAATSPNTRLGLLVFSDTPKLFVDFADYESKTIEQFQANVAQATFQDGRSRIDLALRAVSQDFFTNRRSGVPRVLILVSDGRQSEDPGYYPLATAVKPLQAQRVRIVGVGFGDSVDVENLKEITGSKDRILLDQEINDIDRLQMELVSKACEI</sequence>
<feature type="domain" description="VWFA" evidence="2">
    <location>
        <begin position="3292"/>
        <end position="3464"/>
    </location>
</feature>
<feature type="domain" description="VWFA" evidence="2">
    <location>
        <begin position="999"/>
        <end position="1175"/>
    </location>
</feature>
<feature type="domain" description="VWFA" evidence="2">
    <location>
        <begin position="4621"/>
        <end position="4809"/>
    </location>
</feature>
<keyword evidence="1" id="KW-1133">Transmembrane helix</keyword>
<dbReference type="SMART" id="SM00327">
    <property type="entry name" value="VWA"/>
    <property type="match status" value="26"/>
</dbReference>
<dbReference type="InterPro" id="IPR036465">
    <property type="entry name" value="vWFA_dom_sf"/>
</dbReference>
<feature type="domain" description="VWFA" evidence="2">
    <location>
        <begin position="809"/>
        <end position="981"/>
    </location>
</feature>
<feature type="domain" description="VWFA" evidence="2">
    <location>
        <begin position="3482"/>
        <end position="3656"/>
    </location>
</feature>
<dbReference type="PANTHER" id="PTHR24020:SF20">
    <property type="entry name" value="PH DOMAIN-CONTAINING PROTEIN"/>
    <property type="match status" value="1"/>
</dbReference>
<feature type="domain" description="VWFA" evidence="2">
    <location>
        <begin position="1950"/>
        <end position="2120"/>
    </location>
</feature>
<dbReference type="Proteomes" id="UP000275408">
    <property type="component" value="Unassembled WGS sequence"/>
</dbReference>
<feature type="domain" description="VWFA" evidence="2">
    <location>
        <begin position="2327"/>
        <end position="2524"/>
    </location>
</feature>
<feature type="domain" description="VWFA" evidence="2">
    <location>
        <begin position="1192"/>
        <end position="1367"/>
    </location>
</feature>
<feature type="domain" description="VWFA" evidence="2">
    <location>
        <begin position="1760"/>
        <end position="1930"/>
    </location>
</feature>
<protein>
    <recommendedName>
        <fullName evidence="2">VWFA domain-containing protein</fullName>
    </recommendedName>
</protein>
<dbReference type="SUPFAM" id="SSF53300">
    <property type="entry name" value="vWA-like"/>
    <property type="match status" value="27"/>
</dbReference>
<feature type="domain" description="VWFA" evidence="2">
    <location>
        <begin position="4805"/>
        <end position="4901"/>
    </location>
</feature>
<gene>
    <name evidence="3" type="ORF">pdam_00010588</name>
</gene>
<feature type="domain" description="VWFA" evidence="2">
    <location>
        <begin position="2520"/>
        <end position="2673"/>
    </location>
</feature>
<organism evidence="3 4">
    <name type="scientific">Pocillopora damicornis</name>
    <name type="common">Cauliflower coral</name>
    <name type="synonym">Millepora damicornis</name>
    <dbReference type="NCBI Taxonomy" id="46731"/>
    <lineage>
        <taxon>Eukaryota</taxon>
        <taxon>Metazoa</taxon>
        <taxon>Cnidaria</taxon>
        <taxon>Anthozoa</taxon>
        <taxon>Hexacorallia</taxon>
        <taxon>Scleractinia</taxon>
        <taxon>Astrocoeniina</taxon>
        <taxon>Pocilloporidae</taxon>
        <taxon>Pocillopora</taxon>
    </lineage>
</organism>
<comment type="caution">
    <text evidence="3">The sequence shown here is derived from an EMBL/GenBank/DDBJ whole genome shotgun (WGS) entry which is preliminary data.</text>
</comment>
<feature type="domain" description="VWFA" evidence="2">
    <location>
        <begin position="44"/>
        <end position="220"/>
    </location>
</feature>
<feature type="domain" description="VWFA" evidence="2">
    <location>
        <begin position="2878"/>
        <end position="3053"/>
    </location>
</feature>
<dbReference type="EMBL" id="RCHS01000689">
    <property type="protein sequence ID" value="RMX57245.1"/>
    <property type="molecule type" value="Genomic_DNA"/>
</dbReference>
<dbReference type="OrthoDB" id="10256829at2759"/>
<name>A0A3M6UUD8_POCDA</name>
<feature type="domain" description="VWFA" evidence="2">
    <location>
        <begin position="608"/>
        <end position="780"/>
    </location>
</feature>
<dbReference type="InterPro" id="IPR002035">
    <property type="entry name" value="VWF_A"/>
</dbReference>
<dbReference type="CDD" id="cd00198">
    <property type="entry name" value="vWFA"/>
    <property type="match status" value="3"/>
</dbReference>
<feature type="domain" description="VWFA" evidence="2">
    <location>
        <begin position="4061"/>
        <end position="4235"/>
    </location>
</feature>
<feature type="domain" description="VWFA" evidence="2">
    <location>
        <begin position="3680"/>
        <end position="3887"/>
    </location>
</feature>
<keyword evidence="1" id="KW-0472">Membrane</keyword>
<feature type="domain" description="VWFA" evidence="2">
    <location>
        <begin position="3088"/>
        <end position="3281"/>
    </location>
</feature>
<dbReference type="PROSITE" id="PS50234">
    <property type="entry name" value="VWFA"/>
    <property type="match status" value="27"/>
</dbReference>
<feature type="domain" description="VWFA" evidence="2">
    <location>
        <begin position="234"/>
        <end position="431"/>
    </location>
</feature>
<feature type="domain" description="VWFA" evidence="2">
    <location>
        <begin position="1382"/>
        <end position="1556"/>
    </location>
</feature>
<dbReference type="CDD" id="cd01450">
    <property type="entry name" value="vWFA_subfamily_ECM"/>
    <property type="match status" value="21"/>
</dbReference>
<evidence type="ECO:0000313" key="4">
    <source>
        <dbReference type="Proteomes" id="UP000275408"/>
    </source>
</evidence>
<accession>A0A3M6UUD8</accession>
<keyword evidence="4" id="KW-1185">Reference proteome</keyword>
<feature type="domain" description="VWFA" evidence="2">
    <location>
        <begin position="2687"/>
        <end position="2864"/>
    </location>
</feature>
<evidence type="ECO:0000256" key="1">
    <source>
        <dbReference type="SAM" id="Phobius"/>
    </source>
</evidence>
<keyword evidence="1" id="KW-0812">Transmembrane</keyword>
<feature type="domain" description="VWFA" evidence="2">
    <location>
        <begin position="1572"/>
        <end position="1744"/>
    </location>
</feature>
<dbReference type="InterPro" id="IPR050525">
    <property type="entry name" value="ECM_Assembly_Org"/>
</dbReference>
<feature type="domain" description="VWFA" evidence="2">
    <location>
        <begin position="423"/>
        <end position="609"/>
    </location>
</feature>
<feature type="domain" description="VWFA" evidence="2">
    <location>
        <begin position="2138"/>
        <end position="2318"/>
    </location>
</feature>
<dbReference type="PANTHER" id="PTHR24020">
    <property type="entry name" value="COLLAGEN ALPHA"/>
    <property type="match status" value="1"/>
</dbReference>
<proteinExistence type="predicted"/>
<dbReference type="Gene3D" id="3.40.50.410">
    <property type="entry name" value="von Willebrand factor, type A domain"/>
    <property type="match status" value="27"/>
</dbReference>
<feature type="domain" description="VWFA" evidence="2">
    <location>
        <begin position="4436"/>
        <end position="4609"/>
    </location>
</feature>
<dbReference type="PRINTS" id="PR00453">
    <property type="entry name" value="VWFADOMAIN"/>
</dbReference>
<feature type="domain" description="VWFA" evidence="2">
    <location>
        <begin position="4951"/>
        <end position="5126"/>
    </location>
</feature>
<feature type="transmembrane region" description="Helical" evidence="1">
    <location>
        <begin position="12"/>
        <end position="31"/>
    </location>
</feature>
<dbReference type="Pfam" id="PF00092">
    <property type="entry name" value="VWA"/>
    <property type="match status" value="26"/>
</dbReference>
<feature type="domain" description="VWFA" evidence="2">
    <location>
        <begin position="3889"/>
        <end position="4043"/>
    </location>
</feature>
<dbReference type="Pfam" id="PF13768">
    <property type="entry name" value="VWA_3"/>
    <property type="match status" value="1"/>
</dbReference>
<dbReference type="STRING" id="46731.A0A3M6UUD8"/>
<evidence type="ECO:0000313" key="3">
    <source>
        <dbReference type="EMBL" id="RMX57245.1"/>
    </source>
</evidence>